<dbReference type="SUPFAM" id="SSF161098">
    <property type="entry name" value="MetI-like"/>
    <property type="match status" value="1"/>
</dbReference>
<comment type="similarity">
    <text evidence="7">Belongs to the binding-protein-dependent transport system permease family.</text>
</comment>
<dbReference type="AlphaFoldDB" id="A0A934QKL2"/>
<dbReference type="CDD" id="cd06261">
    <property type="entry name" value="TM_PBP2"/>
    <property type="match status" value="1"/>
</dbReference>
<comment type="caution">
    <text evidence="9">The sequence shown here is derived from an EMBL/GenBank/DDBJ whole genome shotgun (WGS) entry which is preliminary data.</text>
</comment>
<accession>A0A934QKL2</accession>
<dbReference type="InterPro" id="IPR000515">
    <property type="entry name" value="MetI-like"/>
</dbReference>
<feature type="transmembrane region" description="Helical" evidence="7">
    <location>
        <begin position="110"/>
        <end position="136"/>
    </location>
</feature>
<reference evidence="9" key="1">
    <citation type="submission" date="2017-08" db="EMBL/GenBank/DDBJ databases">
        <authorList>
            <person name="Imhoff J.F."/>
            <person name="Rahn T."/>
            <person name="Kuenzel S."/>
            <person name="Neulinger S.C."/>
        </authorList>
    </citation>
    <scope>NUCLEOTIDE SEQUENCE</scope>
    <source>
        <strain evidence="9">DSM 9154</strain>
    </source>
</reference>
<keyword evidence="5 7" id="KW-1133">Transmembrane helix</keyword>
<dbReference type="PANTHER" id="PTHR43386">
    <property type="entry name" value="OLIGOPEPTIDE TRANSPORT SYSTEM PERMEASE PROTEIN APPC"/>
    <property type="match status" value="1"/>
</dbReference>
<proteinExistence type="inferred from homology"/>
<keyword evidence="4 7" id="KW-0812">Transmembrane</keyword>
<dbReference type="Pfam" id="PF12911">
    <property type="entry name" value="OppC_N"/>
    <property type="match status" value="1"/>
</dbReference>
<evidence type="ECO:0000256" key="5">
    <source>
        <dbReference type="ARBA" id="ARBA00022989"/>
    </source>
</evidence>
<feature type="transmembrane region" description="Helical" evidence="7">
    <location>
        <begin position="285"/>
        <end position="309"/>
    </location>
</feature>
<evidence type="ECO:0000256" key="2">
    <source>
        <dbReference type="ARBA" id="ARBA00022448"/>
    </source>
</evidence>
<feature type="transmembrane region" description="Helical" evidence="7">
    <location>
        <begin position="175"/>
        <end position="192"/>
    </location>
</feature>
<evidence type="ECO:0000313" key="9">
    <source>
        <dbReference type="EMBL" id="MBK1698631.1"/>
    </source>
</evidence>
<dbReference type="Pfam" id="PF00528">
    <property type="entry name" value="BPD_transp_1"/>
    <property type="match status" value="1"/>
</dbReference>
<keyword evidence="2 7" id="KW-0813">Transport</keyword>
<evidence type="ECO:0000256" key="4">
    <source>
        <dbReference type="ARBA" id="ARBA00022692"/>
    </source>
</evidence>
<evidence type="ECO:0000256" key="3">
    <source>
        <dbReference type="ARBA" id="ARBA00022475"/>
    </source>
</evidence>
<comment type="subcellular location">
    <subcellularLocation>
        <location evidence="1 7">Cell membrane</location>
        <topology evidence="1 7">Multi-pass membrane protein</topology>
    </subcellularLocation>
</comment>
<dbReference type="RefSeq" id="WP_027289613.1">
    <property type="nucleotide sequence ID" value="NZ_NRRE01000028.1"/>
</dbReference>
<gene>
    <name evidence="9" type="ORF">CKO21_15390</name>
</gene>
<sequence length="318" mass="33617">MAASNKSDLIHRPGLTGALARALDSDVAYSFRQSKITMLAAAITAIFFLAALFAPWIAPHDPYDLTNISLMDSFLPPMWMEGGDARFPLGTDDQGRGILSTIIYGARASLLVGFAAVLLAAAIGVTLGLIAGYLGGTADALIMRVAEVQLSFPAILIALLIDGVTRGVLGGQGEGNLAFAVIIVSIGLSFWVQYARTVRGSCLVEKNKEYVQAARVIGVHPALIVMRHVLPNVLGPVLVIATISLALAIITEATLSFLGVGVPPTQPSLGTMIRVGNDFLFSGEWWISMFPGAALAILVLAVNLLGDWLRDALNPKLR</sequence>
<dbReference type="EMBL" id="NRRE01000028">
    <property type="protein sequence ID" value="MBK1698631.1"/>
    <property type="molecule type" value="Genomic_DNA"/>
</dbReference>
<feature type="transmembrane region" description="Helical" evidence="7">
    <location>
        <begin position="148"/>
        <end position="169"/>
    </location>
</feature>
<feature type="domain" description="ABC transmembrane type-1" evidence="8">
    <location>
        <begin position="106"/>
        <end position="306"/>
    </location>
</feature>
<keyword evidence="3" id="KW-1003">Cell membrane</keyword>
<dbReference type="GO" id="GO:0005886">
    <property type="term" value="C:plasma membrane"/>
    <property type="evidence" value="ECO:0007669"/>
    <property type="project" value="UniProtKB-SubCell"/>
</dbReference>
<evidence type="ECO:0000259" key="8">
    <source>
        <dbReference type="PROSITE" id="PS50928"/>
    </source>
</evidence>
<dbReference type="Gene3D" id="1.10.3720.10">
    <property type="entry name" value="MetI-like"/>
    <property type="match status" value="1"/>
</dbReference>
<dbReference type="GO" id="GO:0055085">
    <property type="term" value="P:transmembrane transport"/>
    <property type="evidence" value="ECO:0007669"/>
    <property type="project" value="InterPro"/>
</dbReference>
<keyword evidence="6 7" id="KW-0472">Membrane</keyword>
<dbReference type="InterPro" id="IPR035906">
    <property type="entry name" value="MetI-like_sf"/>
</dbReference>
<keyword evidence="10" id="KW-1185">Reference proteome</keyword>
<dbReference type="PROSITE" id="PS50928">
    <property type="entry name" value="ABC_TM1"/>
    <property type="match status" value="1"/>
</dbReference>
<name>A0A934QKL2_9PROT</name>
<dbReference type="InterPro" id="IPR050366">
    <property type="entry name" value="BP-dependent_transpt_permease"/>
</dbReference>
<organism evidence="9 10">
    <name type="scientific">Rhodovibrio salinarum</name>
    <dbReference type="NCBI Taxonomy" id="1087"/>
    <lineage>
        <taxon>Bacteria</taxon>
        <taxon>Pseudomonadati</taxon>
        <taxon>Pseudomonadota</taxon>
        <taxon>Alphaproteobacteria</taxon>
        <taxon>Rhodospirillales</taxon>
        <taxon>Rhodovibrionaceae</taxon>
        <taxon>Rhodovibrio</taxon>
    </lineage>
</organism>
<reference evidence="9" key="2">
    <citation type="journal article" date="2020" name="Microorganisms">
        <title>Osmotic Adaptation and Compatible Solute Biosynthesis of Phototrophic Bacteria as Revealed from Genome Analyses.</title>
        <authorList>
            <person name="Imhoff J.F."/>
            <person name="Rahn T."/>
            <person name="Kunzel S."/>
            <person name="Keller A."/>
            <person name="Neulinger S.C."/>
        </authorList>
    </citation>
    <scope>NUCLEOTIDE SEQUENCE</scope>
    <source>
        <strain evidence="9">DSM 9154</strain>
    </source>
</reference>
<evidence type="ECO:0000256" key="1">
    <source>
        <dbReference type="ARBA" id="ARBA00004651"/>
    </source>
</evidence>
<dbReference type="Proteomes" id="UP000778970">
    <property type="component" value="Unassembled WGS sequence"/>
</dbReference>
<feature type="transmembrane region" description="Helical" evidence="7">
    <location>
        <begin position="38"/>
        <end position="58"/>
    </location>
</feature>
<feature type="transmembrane region" description="Helical" evidence="7">
    <location>
        <begin position="233"/>
        <end position="258"/>
    </location>
</feature>
<evidence type="ECO:0000256" key="7">
    <source>
        <dbReference type="RuleBase" id="RU363032"/>
    </source>
</evidence>
<protein>
    <submittedName>
        <fullName evidence="9">ABC transporter permease</fullName>
    </submittedName>
</protein>
<dbReference type="PANTHER" id="PTHR43386:SF26">
    <property type="entry name" value="ABC TRANSPORTER PERMEASE PROTEIN"/>
    <property type="match status" value="1"/>
</dbReference>
<evidence type="ECO:0000313" key="10">
    <source>
        <dbReference type="Proteomes" id="UP000778970"/>
    </source>
</evidence>
<dbReference type="InterPro" id="IPR025966">
    <property type="entry name" value="OppC_N"/>
</dbReference>
<evidence type="ECO:0000256" key="6">
    <source>
        <dbReference type="ARBA" id="ARBA00023136"/>
    </source>
</evidence>